<evidence type="ECO:0000256" key="6">
    <source>
        <dbReference type="ARBA" id="ARBA00022840"/>
    </source>
</evidence>
<keyword evidence="4 9" id="KW-0547">Nucleotide-binding</keyword>
<feature type="compositionally biased region" description="Basic and acidic residues" evidence="10">
    <location>
        <begin position="356"/>
        <end position="370"/>
    </location>
</feature>
<dbReference type="Gene3D" id="1.10.510.10">
    <property type="entry name" value="Transferase(Phosphotransferase) domain 1"/>
    <property type="match status" value="1"/>
</dbReference>
<dbReference type="SUPFAM" id="SSF56112">
    <property type="entry name" value="Protein kinase-like (PK-like)"/>
    <property type="match status" value="1"/>
</dbReference>
<feature type="binding site" evidence="9">
    <location>
        <position position="530"/>
    </location>
    <ligand>
        <name>ATP</name>
        <dbReference type="ChEBI" id="CHEBI:30616"/>
    </ligand>
</feature>
<dbReference type="Pfam" id="PF00069">
    <property type="entry name" value="Pkinase"/>
    <property type="match status" value="1"/>
</dbReference>
<comment type="catalytic activity">
    <reaction evidence="7">
        <text>L-threonyl-[protein] + ATP = O-phospho-L-threonyl-[protein] + ADP + H(+)</text>
        <dbReference type="Rhea" id="RHEA:46608"/>
        <dbReference type="Rhea" id="RHEA-COMP:11060"/>
        <dbReference type="Rhea" id="RHEA-COMP:11605"/>
        <dbReference type="ChEBI" id="CHEBI:15378"/>
        <dbReference type="ChEBI" id="CHEBI:30013"/>
        <dbReference type="ChEBI" id="CHEBI:30616"/>
        <dbReference type="ChEBI" id="CHEBI:61977"/>
        <dbReference type="ChEBI" id="CHEBI:456216"/>
        <dbReference type="EC" id="2.7.11.11"/>
    </reaction>
</comment>
<organism evidence="12 13">
    <name type="scientific">Batrachochytrium dendrobatidis (strain JEL423)</name>
    <dbReference type="NCBI Taxonomy" id="403673"/>
    <lineage>
        <taxon>Eukaryota</taxon>
        <taxon>Fungi</taxon>
        <taxon>Fungi incertae sedis</taxon>
        <taxon>Chytridiomycota</taxon>
        <taxon>Chytridiomycota incertae sedis</taxon>
        <taxon>Chytridiomycetes</taxon>
        <taxon>Rhizophydiales</taxon>
        <taxon>Rhizophydiales incertae sedis</taxon>
        <taxon>Batrachochytrium</taxon>
    </lineage>
</organism>
<dbReference type="eggNOG" id="KOG0616">
    <property type="taxonomic scope" value="Eukaryota"/>
</dbReference>
<evidence type="ECO:0000256" key="9">
    <source>
        <dbReference type="PROSITE-ProRule" id="PRU10141"/>
    </source>
</evidence>
<feature type="compositionally biased region" description="Polar residues" evidence="10">
    <location>
        <begin position="46"/>
        <end position="55"/>
    </location>
</feature>
<dbReference type="EMBL" id="DS022303">
    <property type="protein sequence ID" value="OAJ39551.1"/>
    <property type="molecule type" value="Genomic_DNA"/>
</dbReference>
<feature type="compositionally biased region" description="Polar residues" evidence="10">
    <location>
        <begin position="344"/>
        <end position="355"/>
    </location>
</feature>
<dbReference type="InterPro" id="IPR011009">
    <property type="entry name" value="Kinase-like_dom_sf"/>
</dbReference>
<evidence type="ECO:0000256" key="3">
    <source>
        <dbReference type="ARBA" id="ARBA00022679"/>
    </source>
</evidence>
<reference evidence="12 13" key="1">
    <citation type="submission" date="2006-10" db="EMBL/GenBank/DDBJ databases">
        <title>The Genome Sequence of Batrachochytrium dendrobatidis JEL423.</title>
        <authorList>
            <consortium name="The Broad Institute Genome Sequencing Platform"/>
            <person name="Birren B."/>
            <person name="Lander E."/>
            <person name="Galagan J."/>
            <person name="Cuomo C."/>
            <person name="Devon K."/>
            <person name="Jaffe D."/>
            <person name="Butler J."/>
            <person name="Alvarez P."/>
            <person name="Gnerre S."/>
            <person name="Grabherr M."/>
            <person name="Kleber M."/>
            <person name="Mauceli E."/>
            <person name="Brockman W."/>
            <person name="Young S."/>
            <person name="LaButti K."/>
            <person name="Sykes S."/>
            <person name="DeCaprio D."/>
            <person name="Crawford M."/>
            <person name="Koehrsen M."/>
            <person name="Engels R."/>
            <person name="Montgomery P."/>
            <person name="Pearson M."/>
            <person name="Howarth C."/>
            <person name="Larson L."/>
            <person name="White J."/>
            <person name="O'Leary S."/>
            <person name="Kodira C."/>
            <person name="Zeng Q."/>
            <person name="Yandava C."/>
            <person name="Alvarado L."/>
            <person name="Longcore J."/>
            <person name="James T."/>
        </authorList>
    </citation>
    <scope>NUCLEOTIDE SEQUENCE [LARGE SCALE GENOMIC DNA]</scope>
    <source>
        <strain evidence="12 13">JEL423</strain>
    </source>
</reference>
<dbReference type="PROSITE" id="PS50011">
    <property type="entry name" value="PROTEIN_KINASE_DOM"/>
    <property type="match status" value="1"/>
</dbReference>
<evidence type="ECO:0000256" key="7">
    <source>
        <dbReference type="ARBA" id="ARBA00047292"/>
    </source>
</evidence>
<dbReference type="STRING" id="403673.A0A177WJN1"/>
<dbReference type="Proteomes" id="UP000077115">
    <property type="component" value="Unassembled WGS sequence"/>
</dbReference>
<evidence type="ECO:0000256" key="1">
    <source>
        <dbReference type="ARBA" id="ARBA00012444"/>
    </source>
</evidence>
<dbReference type="InterPro" id="IPR008271">
    <property type="entry name" value="Ser/Thr_kinase_AS"/>
</dbReference>
<dbReference type="GO" id="GO:0005524">
    <property type="term" value="F:ATP binding"/>
    <property type="evidence" value="ECO:0007669"/>
    <property type="project" value="UniProtKB-UniRule"/>
</dbReference>
<accession>A0A177WJN1</accession>
<dbReference type="GO" id="GO:0005829">
    <property type="term" value="C:cytosol"/>
    <property type="evidence" value="ECO:0007669"/>
    <property type="project" value="TreeGrafter"/>
</dbReference>
<dbReference type="PANTHER" id="PTHR24353">
    <property type="entry name" value="CYCLIC NUCLEOTIDE-DEPENDENT PROTEIN KINASE"/>
    <property type="match status" value="1"/>
</dbReference>
<dbReference type="AlphaFoldDB" id="A0A177WJN1"/>
<keyword evidence="5" id="KW-0418">Kinase</keyword>
<dbReference type="GO" id="GO:0005952">
    <property type="term" value="C:cAMP-dependent protein kinase complex"/>
    <property type="evidence" value="ECO:0007669"/>
    <property type="project" value="TreeGrafter"/>
</dbReference>
<keyword evidence="2" id="KW-0723">Serine/threonine-protein kinase</keyword>
<evidence type="ECO:0000313" key="12">
    <source>
        <dbReference type="EMBL" id="OAJ39551.1"/>
    </source>
</evidence>
<dbReference type="Gene3D" id="3.30.200.20">
    <property type="entry name" value="Phosphorylase Kinase, domain 1"/>
    <property type="match status" value="1"/>
</dbReference>
<dbReference type="PROSITE" id="PS00107">
    <property type="entry name" value="PROTEIN_KINASE_ATP"/>
    <property type="match status" value="1"/>
</dbReference>
<dbReference type="PANTHER" id="PTHR24353:SF153">
    <property type="entry name" value="CAMP-DEPENDENT PROTEIN KINASE CATALYTIC SUBUNIT 1"/>
    <property type="match status" value="1"/>
</dbReference>
<dbReference type="PROSITE" id="PS00108">
    <property type="entry name" value="PROTEIN_KINASE_ST"/>
    <property type="match status" value="1"/>
</dbReference>
<evidence type="ECO:0000256" key="8">
    <source>
        <dbReference type="ARBA" id="ARBA00047454"/>
    </source>
</evidence>
<comment type="catalytic activity">
    <reaction evidence="8">
        <text>L-seryl-[protein] + ATP = O-phospho-L-seryl-[protein] + ADP + H(+)</text>
        <dbReference type="Rhea" id="RHEA:17989"/>
        <dbReference type="Rhea" id="RHEA-COMP:9863"/>
        <dbReference type="Rhea" id="RHEA-COMP:11604"/>
        <dbReference type="ChEBI" id="CHEBI:15378"/>
        <dbReference type="ChEBI" id="CHEBI:29999"/>
        <dbReference type="ChEBI" id="CHEBI:30616"/>
        <dbReference type="ChEBI" id="CHEBI:83421"/>
        <dbReference type="ChEBI" id="CHEBI:456216"/>
        <dbReference type="EC" id="2.7.11.11"/>
    </reaction>
</comment>
<evidence type="ECO:0000256" key="4">
    <source>
        <dbReference type="ARBA" id="ARBA00022741"/>
    </source>
</evidence>
<dbReference type="EC" id="2.7.11.11" evidence="1"/>
<feature type="region of interest" description="Disordered" evidence="10">
    <location>
        <begin position="1"/>
        <end position="67"/>
    </location>
</feature>
<dbReference type="VEuPathDB" id="FungiDB:BDEG_23390"/>
<feature type="region of interest" description="Disordered" evidence="10">
    <location>
        <begin position="336"/>
        <end position="378"/>
    </location>
</feature>
<dbReference type="FunFam" id="1.10.510.10:FF:000008">
    <property type="entry name" value="Non-specific serine/threonine protein kinase"/>
    <property type="match status" value="1"/>
</dbReference>
<evidence type="ECO:0000256" key="5">
    <source>
        <dbReference type="ARBA" id="ARBA00022777"/>
    </source>
</evidence>
<evidence type="ECO:0000256" key="10">
    <source>
        <dbReference type="SAM" id="MobiDB-lite"/>
    </source>
</evidence>
<dbReference type="FunFam" id="3.30.200.20:FF:000042">
    <property type="entry name" value="Aurora kinase A"/>
    <property type="match status" value="1"/>
</dbReference>
<reference evidence="12 13" key="2">
    <citation type="submission" date="2016-05" db="EMBL/GenBank/DDBJ databases">
        <title>Lineage-specific infection strategies underlie the spectrum of fungal disease in amphibians.</title>
        <authorList>
            <person name="Cuomo C.A."/>
            <person name="Farrer R.A."/>
            <person name="James T."/>
            <person name="Longcore J."/>
            <person name="Birren B."/>
        </authorList>
    </citation>
    <scope>NUCLEOTIDE SEQUENCE [LARGE SCALE GENOMIC DNA]</scope>
    <source>
        <strain evidence="12 13">JEL423</strain>
    </source>
</reference>
<sequence length="834" mass="90307">MIELPHAVQQLLPGQQSQSKDTEQAKLTPGQTKKVLGFKKSPFSLGRSNSKVSTLENEEGVSKTQSIGGSVTAADGLANSPKVGANRHLAATGGKSADVDDKSFIPASVNKHDQPRHSSTVRPSNITQRSHLPISTSSVSVNKTQSSLYARSTAAIQDFGDEPTKKKVLIHHGDDSYQPTSGGRNKNTGLTPSNGAFASMPHGLGGVSHSGIGINNGHASEPEDEERDQVADLLSPAVSGAITLPLLTTLSTSSLQTKSNALDPHDQTASHPELNRVLSSQSKLPTSHSYQLDSYSCNVHPAGVPESSSMTSLVTQTQTEQSLTSRFLSFGKRMTKAPMVSAPGSRTTSMYMTTNNKEKDKEKLKSRQDSASKPSILSFGHGFMSTQTAATTGSVTNVATSANSRSINHAHMTSDSSTTSEANSVYKSTTLQAGMPLHHNQHSTAGYIDKTTGGALFNPAAGKKASSSAYDIRGPPQSNSSNPVPPFNRIFTLDDYYIIRRVGKGGFANVFLIRLKGSTGRYYALKAIKKSEVVRLKQDKQIMNEKNILLDLKHSLLVELYHTFQNPTHLFMVMEFVAGGDLFTFLRKSKMFPEPLAKFYICEVLIVLEYLHGKNVVYRDLKPENILLDSTGHIKLADFGFAKRLVTTTQSFCGTPDYIAAEIVAARSYTYTVDWWSFGVLVFELISGKTPFRSESSEGIYTNIQSGKIQWVPQVTGPIKDLVSGLLDQDPRRRLGARGAGEVKAMKWFADVQWDKFATRGITPPSIPSYLAPETIELEKSGKGPNGAVGQQTDYREMLQGKDDGKIGAVLAATNASEKVAKWDDPYGGVFKGF</sequence>
<dbReference type="GO" id="GO:0004691">
    <property type="term" value="F:cAMP-dependent protein kinase activity"/>
    <property type="evidence" value="ECO:0007669"/>
    <property type="project" value="UniProtKB-EC"/>
</dbReference>
<evidence type="ECO:0000256" key="2">
    <source>
        <dbReference type="ARBA" id="ARBA00022527"/>
    </source>
</evidence>
<keyword evidence="3" id="KW-0808">Transferase</keyword>
<dbReference type="GO" id="GO:0005634">
    <property type="term" value="C:nucleus"/>
    <property type="evidence" value="ECO:0007669"/>
    <property type="project" value="TreeGrafter"/>
</dbReference>
<feature type="domain" description="Protein kinase" evidence="11">
    <location>
        <begin position="496"/>
        <end position="749"/>
    </location>
</feature>
<dbReference type="InterPro" id="IPR017441">
    <property type="entry name" value="Protein_kinase_ATP_BS"/>
</dbReference>
<evidence type="ECO:0000313" key="13">
    <source>
        <dbReference type="Proteomes" id="UP000077115"/>
    </source>
</evidence>
<dbReference type="InterPro" id="IPR000719">
    <property type="entry name" value="Prot_kinase_dom"/>
</dbReference>
<name>A0A177WJN1_BATDL</name>
<protein>
    <recommendedName>
        <fullName evidence="1">cAMP-dependent protein kinase</fullName>
        <ecNumber evidence="1">2.7.11.11</ecNumber>
    </recommendedName>
</protein>
<evidence type="ECO:0000259" key="11">
    <source>
        <dbReference type="PROSITE" id="PS50011"/>
    </source>
</evidence>
<keyword evidence="6 9" id="KW-0067">ATP-binding</keyword>
<dbReference type="SMART" id="SM00220">
    <property type="entry name" value="S_TKc"/>
    <property type="match status" value="1"/>
</dbReference>
<dbReference type="OrthoDB" id="63267at2759"/>
<gene>
    <name evidence="12" type="ORF">BDEG_23390</name>
</gene>
<dbReference type="EMBL" id="DS022303">
    <property type="protein sequence ID" value="OAJ39552.1"/>
    <property type="molecule type" value="Genomic_DNA"/>
</dbReference>
<proteinExistence type="predicted"/>